<reference evidence="2 3" key="1">
    <citation type="submission" date="2016-08" db="EMBL/GenBank/DDBJ databases">
        <title>Draft genome of Fabibacter sp. strain SK-8.</title>
        <authorList>
            <person name="Wong S.-K."/>
            <person name="Hamasaki K."/>
            <person name="Yoshizawa S."/>
        </authorList>
    </citation>
    <scope>NUCLEOTIDE SEQUENCE [LARGE SCALE GENOMIC DNA]</scope>
    <source>
        <strain evidence="2 3">SK-8</strain>
    </source>
</reference>
<proteinExistence type="predicted"/>
<organism evidence="2 3">
    <name type="scientific">Roseivirga misakiensis</name>
    <dbReference type="NCBI Taxonomy" id="1563681"/>
    <lineage>
        <taxon>Bacteria</taxon>
        <taxon>Pseudomonadati</taxon>
        <taxon>Bacteroidota</taxon>
        <taxon>Cytophagia</taxon>
        <taxon>Cytophagales</taxon>
        <taxon>Roseivirgaceae</taxon>
        <taxon>Roseivirga</taxon>
    </lineage>
</organism>
<keyword evidence="1" id="KW-1133">Transmembrane helix</keyword>
<dbReference type="EMBL" id="MDGQ01000004">
    <property type="protein sequence ID" value="OEK05921.1"/>
    <property type="molecule type" value="Genomic_DNA"/>
</dbReference>
<dbReference type="InterPro" id="IPR009937">
    <property type="entry name" value="Phage_holin_3_6"/>
</dbReference>
<accession>A0A1E5T3K4</accession>
<evidence type="ECO:0000313" key="2">
    <source>
        <dbReference type="EMBL" id="OEK05921.1"/>
    </source>
</evidence>
<dbReference type="RefSeq" id="WP_069834840.1">
    <property type="nucleotide sequence ID" value="NZ_MDGQ01000004.1"/>
</dbReference>
<evidence type="ECO:0000313" key="3">
    <source>
        <dbReference type="Proteomes" id="UP000095552"/>
    </source>
</evidence>
<dbReference type="Pfam" id="PF07332">
    <property type="entry name" value="Phage_holin_3_6"/>
    <property type="match status" value="1"/>
</dbReference>
<evidence type="ECO:0008006" key="4">
    <source>
        <dbReference type="Google" id="ProtNLM"/>
    </source>
</evidence>
<keyword evidence="1" id="KW-0812">Transmembrane</keyword>
<keyword evidence="3" id="KW-1185">Reference proteome</keyword>
<feature type="transmembrane region" description="Helical" evidence="1">
    <location>
        <begin position="72"/>
        <end position="91"/>
    </location>
</feature>
<dbReference type="Proteomes" id="UP000095552">
    <property type="component" value="Unassembled WGS sequence"/>
</dbReference>
<protein>
    <recommendedName>
        <fullName evidence="4">Phage holin family protein</fullName>
    </recommendedName>
</protein>
<comment type="caution">
    <text evidence="2">The sequence shown here is derived from an EMBL/GenBank/DDBJ whole genome shotgun (WGS) entry which is preliminary data.</text>
</comment>
<dbReference type="STRING" id="1563681.BFP71_07355"/>
<dbReference type="AlphaFoldDB" id="A0A1E5T3K4"/>
<evidence type="ECO:0000256" key="1">
    <source>
        <dbReference type="SAM" id="Phobius"/>
    </source>
</evidence>
<name>A0A1E5T3K4_9BACT</name>
<sequence length="112" mass="12343">MKIFDLDKLIDSLTGYLETKVELIIHDAKEELSGLIAKFLVFAMLTLFGLLAILFLSIASAVAINLYIDSSFLGFVIVGGIYLGLAGLIYGKREDLLEKVKDQATKAEKEEN</sequence>
<feature type="transmembrane region" description="Helical" evidence="1">
    <location>
        <begin position="39"/>
        <end position="66"/>
    </location>
</feature>
<gene>
    <name evidence="2" type="ORF">BFP71_07355</name>
</gene>
<keyword evidence="1" id="KW-0472">Membrane</keyword>